<sequence>MSTTTTVDFNFDNLSRMEYDNSTFTQQNKININHANYTLFNPYNNNCNGGINFATQQPNVFVNGTYQVGPLGCNINESSELGKGLLTNPHIKISLHERPYKTVPYLGKGNVDVGRENEMRLGDTFKEKKSVCRINETQFINLNKYPLQGKDNMTDTSKCIEQDAVSGWVRGGSGTREMYKNGEYCKDKKY</sequence>
<proteinExistence type="predicted"/>
<evidence type="ECO:0000313" key="1">
    <source>
        <dbReference type="EMBL" id="QHT31987.1"/>
    </source>
</evidence>
<protein>
    <submittedName>
        <fullName evidence="1">Uncharacterized protein</fullName>
    </submittedName>
</protein>
<dbReference type="EMBL" id="MN738929">
    <property type="protein sequence ID" value="QHT31987.1"/>
    <property type="molecule type" value="Genomic_DNA"/>
</dbReference>
<reference evidence="1" key="1">
    <citation type="journal article" date="2020" name="Nature">
        <title>Giant virus diversity and host interactions through global metagenomics.</title>
        <authorList>
            <person name="Schulz F."/>
            <person name="Roux S."/>
            <person name="Paez-Espino D."/>
            <person name="Jungbluth S."/>
            <person name="Walsh D.A."/>
            <person name="Denef V.J."/>
            <person name="McMahon K.D."/>
            <person name="Konstantinidis K.T."/>
            <person name="Eloe-Fadrosh E.A."/>
            <person name="Kyrpides N.C."/>
            <person name="Woyke T."/>
        </authorList>
    </citation>
    <scope>NUCLEOTIDE SEQUENCE</scope>
    <source>
        <strain evidence="1">GVMAG-M-3300009159-65</strain>
    </source>
</reference>
<organism evidence="1">
    <name type="scientific">viral metagenome</name>
    <dbReference type="NCBI Taxonomy" id="1070528"/>
    <lineage>
        <taxon>unclassified sequences</taxon>
        <taxon>metagenomes</taxon>
        <taxon>organismal metagenomes</taxon>
    </lineage>
</organism>
<dbReference type="AlphaFoldDB" id="A0A6C0ESH0"/>
<name>A0A6C0ESH0_9ZZZZ</name>
<accession>A0A6C0ESH0</accession>